<accession>A0A937W0G9</accession>
<gene>
    <name evidence="4" type="ORF">FJZ47_05305</name>
</gene>
<name>A0A937W0G9_UNCTE</name>
<dbReference type="InterPro" id="IPR000362">
    <property type="entry name" value="Fumarate_lyase_fam"/>
</dbReference>
<evidence type="ECO:0000259" key="3">
    <source>
        <dbReference type="SMART" id="SM00998"/>
    </source>
</evidence>
<protein>
    <submittedName>
        <fullName evidence="4">Adenylosuccinate lyase family protein</fullName>
    </submittedName>
</protein>
<dbReference type="InterPro" id="IPR020557">
    <property type="entry name" value="Fumarate_lyase_CS"/>
</dbReference>
<evidence type="ECO:0000313" key="5">
    <source>
        <dbReference type="Proteomes" id="UP000712673"/>
    </source>
</evidence>
<dbReference type="InterPro" id="IPR019468">
    <property type="entry name" value="AdenyloSucc_lyase_C"/>
</dbReference>
<dbReference type="SMART" id="SM00998">
    <property type="entry name" value="ADSL_C"/>
    <property type="match status" value="1"/>
</dbReference>
<dbReference type="EMBL" id="VGLS01000110">
    <property type="protein sequence ID" value="MBM3223209.1"/>
    <property type="molecule type" value="Genomic_DNA"/>
</dbReference>
<dbReference type="InterPro" id="IPR022761">
    <property type="entry name" value="Fumarate_lyase_N"/>
</dbReference>
<evidence type="ECO:0000256" key="2">
    <source>
        <dbReference type="SAM" id="Phobius"/>
    </source>
</evidence>
<reference evidence="4" key="1">
    <citation type="submission" date="2019-03" db="EMBL/GenBank/DDBJ databases">
        <title>Lake Tanganyika Metagenome-Assembled Genomes (MAGs).</title>
        <authorList>
            <person name="Tran P."/>
        </authorList>
    </citation>
    <scope>NUCLEOTIDE SEQUENCE</scope>
    <source>
        <strain evidence="4">K_DeepCast_65m_m2_066</strain>
    </source>
</reference>
<evidence type="ECO:0000256" key="1">
    <source>
        <dbReference type="ARBA" id="ARBA00023239"/>
    </source>
</evidence>
<dbReference type="GO" id="GO:0070626">
    <property type="term" value="F:(S)-2-(5-amino-1-(5-phospho-D-ribosyl)imidazole-4-carboxamido) succinate lyase (fumarate-forming) activity"/>
    <property type="evidence" value="ECO:0007669"/>
    <property type="project" value="TreeGrafter"/>
</dbReference>
<feature type="domain" description="Adenylosuccinate lyase C-terminal" evidence="3">
    <location>
        <begin position="360"/>
        <end position="439"/>
    </location>
</feature>
<dbReference type="Pfam" id="PF10397">
    <property type="entry name" value="ADSL_C"/>
    <property type="match status" value="1"/>
</dbReference>
<evidence type="ECO:0000313" key="4">
    <source>
        <dbReference type="EMBL" id="MBM3223209.1"/>
    </source>
</evidence>
<dbReference type="PANTHER" id="PTHR43172:SF1">
    <property type="entry name" value="ADENYLOSUCCINATE LYASE"/>
    <property type="match status" value="1"/>
</dbReference>
<feature type="transmembrane region" description="Helical" evidence="2">
    <location>
        <begin position="184"/>
        <end position="206"/>
    </location>
</feature>
<dbReference type="GO" id="GO:0044208">
    <property type="term" value="P:'de novo' AMP biosynthetic process"/>
    <property type="evidence" value="ECO:0007669"/>
    <property type="project" value="TreeGrafter"/>
</dbReference>
<dbReference type="PRINTS" id="PR00145">
    <property type="entry name" value="ARGSUCLYASE"/>
</dbReference>
<keyword evidence="2" id="KW-0472">Membrane</keyword>
<dbReference type="PANTHER" id="PTHR43172">
    <property type="entry name" value="ADENYLOSUCCINATE LYASE"/>
    <property type="match status" value="1"/>
</dbReference>
<dbReference type="Pfam" id="PF00206">
    <property type="entry name" value="Lyase_1"/>
    <property type="match status" value="1"/>
</dbReference>
<dbReference type="SUPFAM" id="SSF48557">
    <property type="entry name" value="L-aspartase-like"/>
    <property type="match status" value="1"/>
</dbReference>
<organism evidence="4 5">
    <name type="scientific">Tectimicrobiota bacterium</name>
    <dbReference type="NCBI Taxonomy" id="2528274"/>
    <lineage>
        <taxon>Bacteria</taxon>
        <taxon>Pseudomonadati</taxon>
        <taxon>Nitrospinota/Tectimicrobiota group</taxon>
        <taxon>Candidatus Tectimicrobiota</taxon>
    </lineage>
</organism>
<dbReference type="Gene3D" id="1.20.200.10">
    <property type="entry name" value="Fumarase/aspartase (Central domain)"/>
    <property type="match status" value="1"/>
</dbReference>
<dbReference type="GO" id="GO:0004018">
    <property type="term" value="F:N6-(1,2-dicarboxyethyl)AMP AMP-lyase (fumarate-forming) activity"/>
    <property type="evidence" value="ECO:0007669"/>
    <property type="project" value="TreeGrafter"/>
</dbReference>
<dbReference type="Gene3D" id="1.10.275.10">
    <property type="entry name" value="Fumarase/aspartase (N-terminal domain)"/>
    <property type="match status" value="1"/>
</dbReference>
<dbReference type="CDD" id="cd01597">
    <property type="entry name" value="pCLME"/>
    <property type="match status" value="1"/>
</dbReference>
<keyword evidence="2" id="KW-0812">Transmembrane</keyword>
<dbReference type="InterPro" id="IPR008948">
    <property type="entry name" value="L-Aspartase-like"/>
</dbReference>
<dbReference type="Proteomes" id="UP000712673">
    <property type="component" value="Unassembled WGS sequence"/>
</dbReference>
<dbReference type="GO" id="GO:0005829">
    <property type="term" value="C:cytosol"/>
    <property type="evidence" value="ECO:0007669"/>
    <property type="project" value="TreeGrafter"/>
</dbReference>
<dbReference type="AlphaFoldDB" id="A0A937W0G9"/>
<keyword evidence="2" id="KW-1133">Transmembrane helix</keyword>
<sequence length="460" mass="50115">MQDEPTSRRLEDPGIRALFTEAARFQSWLDVEAALALAQAELGIIPDSAAEEITRKAHLSYIDLDAVHAGLARTGHPLVPLIWELDRACEGDAGGYVHWGATTQNITQTGQLLLVRQAHHIFLKQLATILTTLAGLAERTQDALLPGRTHGQHAVPATFGYKVAVWIDELCRHVDRLHGCEERVFVAMLGGGAGTLASLGAIGLATQEKMAARLSMVSMPVPARTIGDHQAEYVLLLGMLAATGSKIGREIYTLMKQEFGEVEEPVPPGTVGSSTMPQKRNPKLSQDIIAAAAQIRALVPLALEAMQTEHEADRTTSIMMNRALAQACELTGDMLQRFVVLFDGLQVFPERMRRNLDLSGGLIMAEALMLELGKQIGRQRAHDAVYDAAQASVTEGRPFRELLAADPHVHARLQPEQVEALLDPAQYTGLCRQFAEREANHARATVTAITQRLAAQGVRR</sequence>
<dbReference type="Gene3D" id="1.10.40.30">
    <property type="entry name" value="Fumarase/aspartase (C-terminal domain)"/>
    <property type="match status" value="1"/>
</dbReference>
<dbReference type="PRINTS" id="PR00149">
    <property type="entry name" value="FUMRATELYASE"/>
</dbReference>
<keyword evidence="1 4" id="KW-0456">Lyase</keyword>
<comment type="caution">
    <text evidence="4">The sequence shown here is derived from an EMBL/GenBank/DDBJ whole genome shotgun (WGS) entry which is preliminary data.</text>
</comment>
<dbReference type="InterPro" id="IPR024083">
    <property type="entry name" value="Fumarase/histidase_N"/>
</dbReference>
<dbReference type="PROSITE" id="PS00163">
    <property type="entry name" value="FUMARATE_LYASES"/>
    <property type="match status" value="1"/>
</dbReference>
<proteinExistence type="predicted"/>